<evidence type="ECO:0000313" key="2">
    <source>
        <dbReference type="EMBL" id="GAA4068105.1"/>
    </source>
</evidence>
<reference evidence="3" key="1">
    <citation type="journal article" date="2019" name="Int. J. Syst. Evol. Microbiol.">
        <title>The Global Catalogue of Microorganisms (GCM) 10K type strain sequencing project: providing services to taxonomists for standard genome sequencing and annotation.</title>
        <authorList>
            <consortium name="The Broad Institute Genomics Platform"/>
            <consortium name="The Broad Institute Genome Sequencing Center for Infectious Disease"/>
            <person name="Wu L."/>
            <person name="Ma J."/>
        </authorList>
    </citation>
    <scope>NUCLEOTIDE SEQUENCE [LARGE SCALE GENOMIC DNA]</scope>
    <source>
        <strain evidence="3">JCM 16925</strain>
    </source>
</reference>
<feature type="compositionally biased region" description="Low complexity" evidence="1">
    <location>
        <begin position="48"/>
        <end position="83"/>
    </location>
</feature>
<accession>A0ABP7VJ89</accession>
<name>A0ABP7VJ89_9ACTN</name>
<organism evidence="2 3">
    <name type="scientific">Streptomyces shaanxiensis</name>
    <dbReference type="NCBI Taxonomy" id="653357"/>
    <lineage>
        <taxon>Bacteria</taxon>
        <taxon>Bacillati</taxon>
        <taxon>Actinomycetota</taxon>
        <taxon>Actinomycetes</taxon>
        <taxon>Kitasatosporales</taxon>
        <taxon>Streptomycetaceae</taxon>
        <taxon>Streptomyces</taxon>
    </lineage>
</organism>
<keyword evidence="3" id="KW-1185">Reference proteome</keyword>
<evidence type="ECO:0000313" key="3">
    <source>
        <dbReference type="Proteomes" id="UP001499984"/>
    </source>
</evidence>
<proteinExistence type="predicted"/>
<evidence type="ECO:0008006" key="4">
    <source>
        <dbReference type="Google" id="ProtNLM"/>
    </source>
</evidence>
<dbReference type="Proteomes" id="UP001499984">
    <property type="component" value="Unassembled WGS sequence"/>
</dbReference>
<feature type="region of interest" description="Disordered" evidence="1">
    <location>
        <begin position="45"/>
        <end position="144"/>
    </location>
</feature>
<sequence length="354" mass="34817">MPVAALRVLRTAAGRRALQVALVVGGLFALGFLCGERAYAADGVSVGSGTASTPSISVSSVPSVSSASSVSAPDASVGASPSAPKDEGTAPAPAPPATPHPWALHAPAPAAPHPADTDTDTDNADHATAPDATDDQVLRPVTHGVLPGVGDRVVKPVVEVVESATEGLAEAPPLSALPTLPALPSLPTVPESPTWPSWPGFEVPGVPSFPTLPNLPGIPAQTLPATFTPTPQPGPAAPAPGDGSDGEGRTGTAAPVAYGPRYVADSAAPGVPAPTGAHRGAPSVGAPAQQAPVDHPGGVGGSRSAGDNSTPRHGDAHAVSLSQRAPLRLVPGAAARADVDEIQDRHGDIPVSPA</sequence>
<dbReference type="EMBL" id="BAAAZY010000012">
    <property type="protein sequence ID" value="GAA4068105.1"/>
    <property type="molecule type" value="Genomic_DNA"/>
</dbReference>
<evidence type="ECO:0000256" key="1">
    <source>
        <dbReference type="SAM" id="MobiDB-lite"/>
    </source>
</evidence>
<feature type="region of interest" description="Disordered" evidence="1">
    <location>
        <begin position="216"/>
        <end position="327"/>
    </location>
</feature>
<comment type="caution">
    <text evidence="2">The sequence shown here is derived from an EMBL/GenBank/DDBJ whole genome shotgun (WGS) entry which is preliminary data.</text>
</comment>
<protein>
    <recommendedName>
        <fullName evidence="4">Secreted protein</fullName>
    </recommendedName>
</protein>
<gene>
    <name evidence="2" type="ORF">GCM10022233_49650</name>
</gene>